<dbReference type="Pfam" id="PF17802">
    <property type="entry name" value="SpaA"/>
    <property type="match status" value="6"/>
</dbReference>
<evidence type="ECO:0000256" key="3">
    <source>
        <dbReference type="ARBA" id="ARBA00022729"/>
    </source>
</evidence>
<feature type="domain" description="SpaA-like prealbumin fold" evidence="6">
    <location>
        <begin position="658"/>
        <end position="754"/>
    </location>
</feature>
<feature type="transmembrane region" description="Helical" evidence="4">
    <location>
        <begin position="1239"/>
        <end position="1261"/>
    </location>
</feature>
<dbReference type="HOGENOM" id="CLU_005033_0_0_9"/>
<organism evidence="8 9">
    <name type="scientific">[Eubacterium] siraeum 70/3</name>
    <dbReference type="NCBI Taxonomy" id="657319"/>
    <lineage>
        <taxon>Bacteria</taxon>
        <taxon>Bacillati</taxon>
        <taxon>Bacillota</taxon>
        <taxon>Clostridia</taxon>
        <taxon>Eubacteriales</taxon>
        <taxon>Oscillospiraceae</taxon>
        <taxon>Oscillospiraceae incertae sedis</taxon>
    </lineage>
</organism>
<evidence type="ECO:0000259" key="7">
    <source>
        <dbReference type="Pfam" id="PF18202"/>
    </source>
</evidence>
<dbReference type="InterPro" id="IPR041100">
    <property type="entry name" value="TQ"/>
</dbReference>
<feature type="domain" description="SpaA-like prealbumin fold" evidence="6">
    <location>
        <begin position="277"/>
        <end position="356"/>
    </location>
</feature>
<dbReference type="PANTHER" id="PTHR36108">
    <property type="entry name" value="COLOSSIN-B-RELATED"/>
    <property type="match status" value="1"/>
</dbReference>
<keyword evidence="4" id="KW-1133">Transmembrane helix</keyword>
<dbReference type="AlphaFoldDB" id="D4JSX9"/>
<dbReference type="Pfam" id="PF08341">
    <property type="entry name" value="TED"/>
    <property type="match status" value="1"/>
</dbReference>
<dbReference type="GO" id="GO:0030246">
    <property type="term" value="F:carbohydrate binding"/>
    <property type="evidence" value="ECO:0007669"/>
    <property type="project" value="InterPro"/>
</dbReference>
<reference evidence="8 9" key="2">
    <citation type="submission" date="2010-03" db="EMBL/GenBank/DDBJ databases">
        <authorList>
            <person name="Pajon A."/>
        </authorList>
    </citation>
    <scope>NUCLEOTIDE SEQUENCE [LARGE SCALE GENOMIC DNA]</scope>
    <source>
        <strain evidence="8 9">70/3</strain>
    </source>
</reference>
<evidence type="ECO:0000256" key="4">
    <source>
        <dbReference type="SAM" id="Phobius"/>
    </source>
</evidence>
<dbReference type="InterPro" id="IPR013783">
    <property type="entry name" value="Ig-like_fold"/>
</dbReference>
<dbReference type="KEGG" id="esu:EUS_09870"/>
<proteinExistence type="inferred from homology"/>
<evidence type="ECO:0000313" key="8">
    <source>
        <dbReference type="EMBL" id="CBK96198.1"/>
    </source>
</evidence>
<protein>
    <submittedName>
        <fullName evidence="8">Cna protein B-type domain</fullName>
    </submittedName>
</protein>
<dbReference type="InterPro" id="IPR013552">
    <property type="entry name" value="Thioester_dom"/>
</dbReference>
<evidence type="ECO:0000256" key="1">
    <source>
        <dbReference type="ARBA" id="ARBA00007257"/>
    </source>
</evidence>
<feature type="domain" description="SpaA-like prealbumin fold" evidence="6">
    <location>
        <begin position="1008"/>
        <end position="1101"/>
    </location>
</feature>
<dbReference type="Pfam" id="PF18202">
    <property type="entry name" value="TQ"/>
    <property type="match status" value="1"/>
</dbReference>
<dbReference type="PANTHER" id="PTHR36108:SF13">
    <property type="entry name" value="COLOSSIN-B-RELATED"/>
    <property type="match status" value="1"/>
</dbReference>
<dbReference type="Gene3D" id="2.60.40.3930">
    <property type="match status" value="1"/>
</dbReference>
<keyword evidence="4" id="KW-0472">Membrane</keyword>
<dbReference type="InterPro" id="IPR013784">
    <property type="entry name" value="Carb-bd-like_fold"/>
</dbReference>
<evidence type="ECO:0000256" key="2">
    <source>
        <dbReference type="ARBA" id="ARBA00022525"/>
    </source>
</evidence>
<keyword evidence="4" id="KW-0812">Transmembrane</keyword>
<reference evidence="8 9" key="1">
    <citation type="submission" date="2010-03" db="EMBL/GenBank/DDBJ databases">
        <title>The genome sequence of Eubacterium siraeum 70/3.</title>
        <authorList>
            <consortium name="metaHIT consortium -- http://www.metahit.eu/"/>
            <person name="Pajon A."/>
            <person name="Turner K."/>
            <person name="Parkhill J."/>
            <person name="Duncan S."/>
            <person name="Flint H."/>
        </authorList>
    </citation>
    <scope>NUCLEOTIDE SEQUENCE [LARGE SCALE GENOMIC DNA]</scope>
    <source>
        <strain evidence="8 9">70/3</strain>
    </source>
</reference>
<dbReference type="Gene3D" id="2.60.40.10">
    <property type="entry name" value="Immunoglobulins"/>
    <property type="match status" value="7"/>
</dbReference>
<feature type="domain" description="SpaA-like prealbumin fold" evidence="6">
    <location>
        <begin position="791"/>
        <end position="874"/>
    </location>
</feature>
<dbReference type="SUPFAM" id="SSF49452">
    <property type="entry name" value="Starch-binding domain-like"/>
    <property type="match status" value="1"/>
</dbReference>
<gene>
    <name evidence="8" type="ORF">EUS_09870</name>
</gene>
<comment type="similarity">
    <text evidence="1">Belongs to the serine-aspartate repeat-containing protein (SDr) family.</text>
</comment>
<dbReference type="Gene3D" id="2.60.40.1120">
    <property type="entry name" value="Carboxypeptidase-like, regulatory domain"/>
    <property type="match status" value="1"/>
</dbReference>
<dbReference type="Proteomes" id="UP000008803">
    <property type="component" value="Chromosome"/>
</dbReference>
<evidence type="ECO:0000259" key="6">
    <source>
        <dbReference type="Pfam" id="PF17802"/>
    </source>
</evidence>
<accession>D4JSX9</accession>
<feature type="domain" description="SpaA-like prealbumin fold" evidence="6">
    <location>
        <begin position="468"/>
        <end position="534"/>
    </location>
</feature>
<evidence type="ECO:0000259" key="5">
    <source>
        <dbReference type="Pfam" id="PF08341"/>
    </source>
</evidence>
<dbReference type="BioCyc" id="ESIR657319:G136K-835-MONOMER"/>
<feature type="domain" description="SpaA-like prealbumin fold" evidence="6">
    <location>
        <begin position="361"/>
        <end position="447"/>
    </location>
</feature>
<feature type="domain" description="T-Q ester bond containing" evidence="7">
    <location>
        <begin position="1104"/>
        <end position="1222"/>
    </location>
</feature>
<dbReference type="NCBIfam" id="NF033903">
    <property type="entry name" value="VaFE_rpt"/>
    <property type="match status" value="1"/>
</dbReference>
<feature type="domain" description="Thioester" evidence="5">
    <location>
        <begin position="25"/>
        <end position="150"/>
    </location>
</feature>
<keyword evidence="2" id="KW-0964">Secreted</keyword>
<evidence type="ECO:0000313" key="9">
    <source>
        <dbReference type="Proteomes" id="UP000008803"/>
    </source>
</evidence>
<keyword evidence="3" id="KW-0732">Signal</keyword>
<dbReference type="InterPro" id="IPR041033">
    <property type="entry name" value="SpaA_PFL_dom_1"/>
</dbReference>
<sequence length="1270" mass="139733">MGGWMSHKGRHTTFYTMNSYKGNICYCIEPGRPLDTGLVFTQKGEDFFDNFPEAYNSTISADDIKLFLGRILQYGYTGQISDSWKSQNAEDADTMSKAFATQLLVWETVVGERDEYFNHVTPNGYNAILEQVRGDHPLRNGIMNYYNTIASAVQQHTKMPSFLSRTAGKAQTVELSWDGSRYCAELTDTNGVIGNYNYFAPGMNCVVSGNKLIITSNSAPTDKVTLTAEKKSSQRRGLIIWSDGAYQPGDGNQDTVTFGQQVDDPVKGYINLKVSYGSTKIVKVSEDGKVDGITFRIRGDGIDKTVKTANGGVFQLDNLKPGSYTVSEAEYEQYEPQKVRRITVVSGQVTTVTFSNTLRRGDLTVKKTAEDGLVEGMKFRLSGTSLAGIEVNAFAVTDENGIATFKDVLIGTGYILEEIDTPLRYVVPDKQTAAIEWNKVTEKSFDNDLKKFNVTVTKSDRRTGLPQGDASLAGAKYGIYKGNQLIDTYTTDANGQFVTKYYICGDDWTIREISPSEGYLINTESLHIGAEAKLYTVEYNIAKPLDSYEDIIKGKVAIIKHCDDGTTKIETPEVGAEFEVYLKAAGSYENAKETERDILVCDEHGFAETKDLPYGEYVVEQTKGWDGKELLAPFNVFIKENGEIYRFLINNAPYEALIEIVKKDAETGKVIPAAGIGFKVRNTDTGEYIVQHINYPTPTDIDIYYTDVTGKLMMPEKLPYGNYEIIEQCTAYGYVLDSAPIAFKVTGEKTIVTVEKFNMPQKGIIHITKSGEIFFSAVETDGVYSLVFADKNLAGATYEITAAEDIITPDGTLRYAEGAVVDTLTTDENGAAESKALYLGKYTVRETKAPYGMVLNSTPKTVELTYAGETVEITETAAEFYNERQKAVLSLAKILGKDDIFNIGNNGEILSVQFGLYAAEDLFAADGSFVPKDGLLEIANCDENGNITFKTDIPVSAKLYVKEIATDNHYNLSDEKYPVTFDYAGQDTALVEIKANGGEAIKNDILYGSVKGLKIDRETEKPIVGAKFGLFRSDEIEFTVENALLIAESGEDGIFVFENVPYGNWLIKELQPADGYLVNNEIYPVRISENGQTIGITVVNDRIPEIGTKATVNGEKIATAEGDITIEDTVSYKHLIPGKAYTLKGILMDKATGKAFLVDGKELTAEVTFTPEESCGEVTVCFIFDGSKITKQTDLVVFETLYRDGTELVAHADIEDGGQTVTLVPPKPDIPQTGDNSNLGFWIGLGSVALGGVIACIIMYCKRKKDEDDE</sequence>
<name>D4JSX9_9FIRM</name>
<dbReference type="PATRIC" id="fig|657319.3.peg.1280"/>
<dbReference type="SUPFAM" id="SSF49478">
    <property type="entry name" value="Cna protein B-type domain"/>
    <property type="match status" value="2"/>
</dbReference>
<dbReference type="EMBL" id="FP929044">
    <property type="protein sequence ID" value="CBK96198.1"/>
    <property type="molecule type" value="Genomic_DNA"/>
</dbReference>